<dbReference type="Pfam" id="PF01026">
    <property type="entry name" value="TatD_DNase"/>
    <property type="match status" value="1"/>
</dbReference>
<dbReference type="PROSITE" id="PS01091">
    <property type="entry name" value="TATD_3"/>
    <property type="match status" value="1"/>
</dbReference>
<dbReference type="SUPFAM" id="SSF51556">
    <property type="entry name" value="Metallo-dependent hydrolases"/>
    <property type="match status" value="1"/>
</dbReference>
<evidence type="ECO:0000256" key="2">
    <source>
        <dbReference type="PIRSR" id="PIRSR005902-1"/>
    </source>
</evidence>
<feature type="binding site" evidence="2">
    <location>
        <position position="6"/>
    </location>
    <ligand>
        <name>a divalent metal cation</name>
        <dbReference type="ChEBI" id="CHEBI:60240"/>
        <label>1</label>
    </ligand>
</feature>
<dbReference type="InterPro" id="IPR018228">
    <property type="entry name" value="DNase_TatD-rel_CS"/>
</dbReference>
<dbReference type="PIRSF" id="PIRSF005902">
    <property type="entry name" value="DNase_TatD"/>
    <property type="match status" value="1"/>
</dbReference>
<dbReference type="PANTHER" id="PTHR46124:SF2">
    <property type="entry name" value="D-AMINOACYL-TRNA DEACYLASE"/>
    <property type="match status" value="1"/>
</dbReference>
<dbReference type="InterPro" id="IPR032466">
    <property type="entry name" value="Metal_Hydrolase"/>
</dbReference>
<dbReference type="GO" id="GO:0046872">
    <property type="term" value="F:metal ion binding"/>
    <property type="evidence" value="ECO:0007669"/>
    <property type="project" value="UniProtKB-KW"/>
</dbReference>
<dbReference type="PANTHER" id="PTHR46124">
    <property type="entry name" value="D-AMINOACYL-TRNA DEACYLASE"/>
    <property type="match status" value="1"/>
</dbReference>
<reference evidence="3 4" key="1">
    <citation type="submission" date="2017-09" db="EMBL/GenBank/DDBJ databases">
        <title>Depth-based differentiation of microbial function through sediment-hosted aquifers and enrichment of novel symbionts in the deep terrestrial subsurface.</title>
        <authorList>
            <person name="Probst A.J."/>
            <person name="Ladd B."/>
            <person name="Jarett J.K."/>
            <person name="Geller-Mcgrath D.E."/>
            <person name="Sieber C.M."/>
            <person name="Emerson J.B."/>
            <person name="Anantharaman K."/>
            <person name="Thomas B.C."/>
            <person name="Malmstrom R."/>
            <person name="Stieglmeier M."/>
            <person name="Klingl A."/>
            <person name="Woyke T."/>
            <person name="Ryan C.M."/>
            <person name="Banfield J.F."/>
        </authorList>
    </citation>
    <scope>NUCLEOTIDE SEQUENCE [LARGE SCALE GENOMIC DNA]</scope>
    <source>
        <strain evidence="3">CG11_big_fil_rev_8_21_14_0_20_40_15</strain>
    </source>
</reference>
<comment type="caution">
    <text evidence="3">The sequence shown here is derived from an EMBL/GenBank/DDBJ whole genome shotgun (WGS) entry which is preliminary data.</text>
</comment>
<organism evidence="3 4">
    <name type="scientific">Candidatus Portnoybacteria bacterium CG11_big_fil_rev_8_21_14_0_20_40_15</name>
    <dbReference type="NCBI Taxonomy" id="1974817"/>
    <lineage>
        <taxon>Bacteria</taxon>
        <taxon>Candidatus Portnoyibacteriota</taxon>
    </lineage>
</organism>
<feature type="binding site" evidence="2">
    <location>
        <position position="110"/>
    </location>
    <ligand>
        <name>a divalent metal cation</name>
        <dbReference type="ChEBI" id="CHEBI:60240"/>
        <label>1</label>
    </ligand>
</feature>
<evidence type="ECO:0000313" key="3">
    <source>
        <dbReference type="EMBL" id="PIQ75212.1"/>
    </source>
</evidence>
<accession>A0A2H0KSU4</accession>
<keyword evidence="1 3" id="KW-0378">Hydrolase</keyword>
<evidence type="ECO:0000313" key="4">
    <source>
        <dbReference type="Proteomes" id="UP000229317"/>
    </source>
</evidence>
<dbReference type="Proteomes" id="UP000229317">
    <property type="component" value="Unassembled WGS sequence"/>
</dbReference>
<dbReference type="GO" id="GO:0016788">
    <property type="term" value="F:hydrolase activity, acting on ester bonds"/>
    <property type="evidence" value="ECO:0007669"/>
    <property type="project" value="InterPro"/>
</dbReference>
<dbReference type="GO" id="GO:0005829">
    <property type="term" value="C:cytosol"/>
    <property type="evidence" value="ECO:0007669"/>
    <property type="project" value="TreeGrafter"/>
</dbReference>
<dbReference type="AlphaFoldDB" id="A0A2H0KSU4"/>
<feature type="binding site" evidence="2">
    <location>
        <position position="8"/>
    </location>
    <ligand>
        <name>a divalent metal cation</name>
        <dbReference type="ChEBI" id="CHEBI:60240"/>
        <label>1</label>
    </ligand>
</feature>
<feature type="binding site" evidence="2">
    <location>
        <position position="154"/>
    </location>
    <ligand>
        <name>a divalent metal cation</name>
        <dbReference type="ChEBI" id="CHEBI:60240"/>
        <label>2</label>
    </ligand>
</feature>
<protein>
    <submittedName>
        <fullName evidence="3">Hydrolase TatD</fullName>
    </submittedName>
</protein>
<dbReference type="InterPro" id="IPR001130">
    <property type="entry name" value="TatD-like"/>
</dbReference>
<feature type="binding site" evidence="2">
    <location>
        <position position="203"/>
    </location>
    <ligand>
        <name>a divalent metal cation</name>
        <dbReference type="ChEBI" id="CHEBI:60240"/>
        <label>2</label>
    </ligand>
</feature>
<dbReference type="PROSITE" id="PS01137">
    <property type="entry name" value="TATD_1"/>
    <property type="match status" value="1"/>
</dbReference>
<dbReference type="CDD" id="cd01310">
    <property type="entry name" value="TatD_DNAse"/>
    <property type="match status" value="1"/>
</dbReference>
<name>A0A2H0KSU4_9BACT</name>
<dbReference type="EMBL" id="PCVO01000037">
    <property type="protein sequence ID" value="PIQ75212.1"/>
    <property type="molecule type" value="Genomic_DNA"/>
</dbReference>
<gene>
    <name evidence="3" type="ORF">COV84_02585</name>
</gene>
<keyword evidence="2" id="KW-0479">Metal-binding</keyword>
<dbReference type="Gene3D" id="3.20.20.140">
    <property type="entry name" value="Metal-dependent hydrolases"/>
    <property type="match status" value="1"/>
</dbReference>
<feature type="binding site" evidence="2">
    <location>
        <position position="251"/>
    </location>
    <ligand>
        <name>a divalent metal cation</name>
        <dbReference type="ChEBI" id="CHEBI:60240"/>
        <label>1</label>
    </ligand>
</feature>
<evidence type="ECO:0000256" key="1">
    <source>
        <dbReference type="ARBA" id="ARBA00022801"/>
    </source>
</evidence>
<proteinExistence type="predicted"/>
<sequence length="302" mass="34804">MLIDTHAHVNFVAYKDDGDEVIKRALQNNVWLINVGSQYDTSCRSVQYAQKYPEGVYASVALHPIHLKGRKIRAEVDPYELIEFETQEEKFDFKKYKELAQNPKVVAIGETGLDYYHLKSEPPEEIDKIKNLQKEVFLQHLKIADELAKPLIIHCREAQRDTLEILKSFQSLLPERSDEVAKSKTNVVGPSISSGNKLRGVIHSFSGRWSQAEQYLEMGFYLSFNGIVTFARDYDKVILNMPLERLLIETDCPYLTPIPFRGKRNEPLYVKYVAEKIAEMRGISFDEVARVTTENARKLFNI</sequence>